<comment type="subcellular location">
    <subcellularLocation>
        <location evidence="1">Secreted</location>
    </subcellularLocation>
</comment>
<name>A0A417XWA1_9ACTN</name>
<dbReference type="GO" id="GO:0005509">
    <property type="term" value="F:calcium ion binding"/>
    <property type="evidence" value="ECO:0007669"/>
    <property type="project" value="InterPro"/>
</dbReference>
<proteinExistence type="predicted"/>
<accession>A0A417XWA1</accession>
<dbReference type="InterPro" id="IPR050557">
    <property type="entry name" value="RTX_toxin/Mannuronan_C5-epim"/>
</dbReference>
<dbReference type="InterPro" id="IPR001343">
    <property type="entry name" value="Hemolysn_Ca-bd"/>
</dbReference>
<evidence type="ECO:0000256" key="2">
    <source>
        <dbReference type="ARBA" id="ARBA00022525"/>
    </source>
</evidence>
<dbReference type="PROSITE" id="PS00330">
    <property type="entry name" value="HEMOLYSIN_CALCIUM"/>
    <property type="match status" value="4"/>
</dbReference>
<dbReference type="Gene3D" id="2.150.10.10">
    <property type="entry name" value="Serralysin-like metalloprotease, C-terminal"/>
    <property type="match status" value="3"/>
</dbReference>
<feature type="region of interest" description="Disordered" evidence="3">
    <location>
        <begin position="1"/>
        <end position="20"/>
    </location>
</feature>
<dbReference type="SUPFAM" id="SSF51120">
    <property type="entry name" value="beta-Roll"/>
    <property type="match status" value="5"/>
</dbReference>
<evidence type="ECO:0000313" key="5">
    <source>
        <dbReference type="Proteomes" id="UP000283644"/>
    </source>
</evidence>
<comment type="caution">
    <text evidence="4">The sequence shown here is derived from an EMBL/GenBank/DDBJ whole genome shotgun (WGS) entry which is preliminary data.</text>
</comment>
<dbReference type="Proteomes" id="UP000283644">
    <property type="component" value="Unassembled WGS sequence"/>
</dbReference>
<organism evidence="4 5">
    <name type="scientific">Nocardioides immobilis</name>
    <dbReference type="NCBI Taxonomy" id="2049295"/>
    <lineage>
        <taxon>Bacteria</taxon>
        <taxon>Bacillati</taxon>
        <taxon>Actinomycetota</taxon>
        <taxon>Actinomycetes</taxon>
        <taxon>Propionibacteriales</taxon>
        <taxon>Nocardioidaceae</taxon>
        <taxon>Nocardioides</taxon>
    </lineage>
</organism>
<sequence length="431" mass="42365">MSLSLDSAENDGGPSEHDFLGSDLEILAGGASNDTITGNQLAQTLNGNGGDDVLDGGLGSDIMFGGAGVDTVDYRRRVAPVTVSVDGVSSDGEAGENDWVPPENEIVIGGSGDDTLSGPDGSNIFDGYFGKDTLLGGAGDDVLDGGPGPDTLSGGEGIDLVTYEDRTQPVVVMIDALANDGEAGERDLVKADVEDMRGGSGADRLTGSGAANTLDGGAGGDTLAGGGGADLLLGGAGPDVLAGGGALDTVSYADRGFAVSATIDNTANDGSFGEGDNVKGDVEVLRGGTANDVLAGSGDAERLYGGPGDDVLAGNGGADLLVGEEGADELIGGAGADTASYAERPTNVVVTIDDVANDGRPSVTGERDNVRVDVEKVVGGVGNDQLSGSAAGNTLSGGPGDDQLDGLAGYDRIDGGDGFDSCVGEVRTNCP</sequence>
<dbReference type="InterPro" id="IPR018511">
    <property type="entry name" value="Hemolysin-typ_Ca-bd_CS"/>
</dbReference>
<keyword evidence="2" id="KW-0964">Secreted</keyword>
<evidence type="ECO:0000313" key="4">
    <source>
        <dbReference type="EMBL" id="RHW24585.1"/>
    </source>
</evidence>
<evidence type="ECO:0000256" key="3">
    <source>
        <dbReference type="SAM" id="MobiDB-lite"/>
    </source>
</evidence>
<dbReference type="AlphaFoldDB" id="A0A417XWA1"/>
<gene>
    <name evidence="4" type="ORF">D0Z08_24010</name>
</gene>
<reference evidence="4 5" key="1">
    <citation type="submission" date="2018-09" db="EMBL/GenBank/DDBJ databases">
        <title>Genome sequencing of Nocardioides immobilis CCTCC AB 2017083 for comparison to Nocardioides silvaticus.</title>
        <authorList>
            <person name="Li C."/>
            <person name="Wang G."/>
        </authorList>
    </citation>
    <scope>NUCLEOTIDE SEQUENCE [LARGE SCALE GENOMIC DNA]</scope>
    <source>
        <strain evidence="4 5">CCTCC AB 2017083</strain>
    </source>
</reference>
<feature type="region of interest" description="Disordered" evidence="3">
    <location>
        <begin position="381"/>
        <end position="409"/>
    </location>
</feature>
<feature type="compositionally biased region" description="Polar residues" evidence="3">
    <location>
        <begin position="385"/>
        <end position="394"/>
    </location>
</feature>
<protein>
    <submittedName>
        <fullName evidence="4">Calcium-binding protein</fullName>
    </submittedName>
</protein>
<dbReference type="GO" id="GO:0005576">
    <property type="term" value="C:extracellular region"/>
    <property type="evidence" value="ECO:0007669"/>
    <property type="project" value="UniProtKB-SubCell"/>
</dbReference>
<dbReference type="RefSeq" id="WP_118927814.1">
    <property type="nucleotide sequence ID" value="NZ_QXGH01000031.1"/>
</dbReference>
<keyword evidence="5" id="KW-1185">Reference proteome</keyword>
<evidence type="ECO:0000256" key="1">
    <source>
        <dbReference type="ARBA" id="ARBA00004613"/>
    </source>
</evidence>
<dbReference type="OrthoDB" id="3779081at2"/>
<dbReference type="EMBL" id="QXGH01000031">
    <property type="protein sequence ID" value="RHW24585.1"/>
    <property type="molecule type" value="Genomic_DNA"/>
</dbReference>
<dbReference type="Pfam" id="PF00353">
    <property type="entry name" value="HemolysinCabind"/>
    <property type="match status" value="6"/>
</dbReference>
<dbReference type="PRINTS" id="PR00313">
    <property type="entry name" value="CABNDNGRPT"/>
</dbReference>
<dbReference type="PANTHER" id="PTHR38340">
    <property type="entry name" value="S-LAYER PROTEIN"/>
    <property type="match status" value="1"/>
</dbReference>
<dbReference type="InterPro" id="IPR011049">
    <property type="entry name" value="Serralysin-like_metalloprot_C"/>
</dbReference>
<dbReference type="PANTHER" id="PTHR38340:SF1">
    <property type="entry name" value="S-LAYER PROTEIN"/>
    <property type="match status" value="1"/>
</dbReference>